<keyword evidence="2" id="KW-0805">Transcription regulation</keyword>
<dbReference type="CDD" id="cd06171">
    <property type="entry name" value="Sigma70_r4"/>
    <property type="match status" value="1"/>
</dbReference>
<feature type="domain" description="RNA polymerase sigma factor 70 region 4 type 2" evidence="5">
    <location>
        <begin position="107"/>
        <end position="159"/>
    </location>
</feature>
<evidence type="ECO:0000256" key="4">
    <source>
        <dbReference type="ARBA" id="ARBA00023163"/>
    </source>
</evidence>
<dbReference type="PANTHER" id="PTHR43133">
    <property type="entry name" value="RNA POLYMERASE ECF-TYPE SIGMA FACTO"/>
    <property type="match status" value="1"/>
</dbReference>
<dbReference type="Proteomes" id="UP001262754">
    <property type="component" value="Unassembled WGS sequence"/>
</dbReference>
<keyword evidence="4" id="KW-0804">Transcription</keyword>
<comment type="similarity">
    <text evidence="1">Belongs to the sigma-70 factor family. ECF subfamily.</text>
</comment>
<dbReference type="Gene3D" id="1.10.1740.10">
    <property type="match status" value="1"/>
</dbReference>
<dbReference type="EMBL" id="JAVDRL010000001">
    <property type="protein sequence ID" value="MDR6529686.1"/>
    <property type="molecule type" value="Genomic_DNA"/>
</dbReference>
<evidence type="ECO:0000313" key="8">
    <source>
        <dbReference type="Proteomes" id="UP001262754"/>
    </source>
</evidence>
<dbReference type="Pfam" id="PF22029">
    <property type="entry name" value="PhyR_sigma2"/>
    <property type="match status" value="1"/>
</dbReference>
<comment type="caution">
    <text evidence="7">The sequence shown here is derived from an EMBL/GenBank/DDBJ whole genome shotgun (WGS) entry which is preliminary data.</text>
</comment>
<dbReference type="InterPro" id="IPR013249">
    <property type="entry name" value="RNA_pol_sigma70_r4_t2"/>
</dbReference>
<feature type="domain" description="PhyR sigma2" evidence="6">
    <location>
        <begin position="17"/>
        <end position="68"/>
    </location>
</feature>
<organism evidence="7 8">
    <name type="scientific">Caulobacter rhizosphaerae</name>
    <dbReference type="NCBI Taxonomy" id="2010972"/>
    <lineage>
        <taxon>Bacteria</taxon>
        <taxon>Pseudomonadati</taxon>
        <taxon>Pseudomonadota</taxon>
        <taxon>Alphaproteobacteria</taxon>
        <taxon>Caulobacterales</taxon>
        <taxon>Caulobacteraceae</taxon>
        <taxon>Caulobacter</taxon>
    </lineage>
</organism>
<evidence type="ECO:0000256" key="2">
    <source>
        <dbReference type="ARBA" id="ARBA00023015"/>
    </source>
</evidence>
<evidence type="ECO:0000313" key="7">
    <source>
        <dbReference type="EMBL" id="MDR6529686.1"/>
    </source>
</evidence>
<dbReference type="InterPro" id="IPR039425">
    <property type="entry name" value="RNA_pol_sigma-70-like"/>
</dbReference>
<evidence type="ECO:0000259" key="5">
    <source>
        <dbReference type="Pfam" id="PF08281"/>
    </source>
</evidence>
<proteinExistence type="inferred from homology"/>
<dbReference type="InterPro" id="IPR053866">
    <property type="entry name" value="PhyR_sigma2"/>
</dbReference>
<dbReference type="NCBIfam" id="TIGR02937">
    <property type="entry name" value="sigma70-ECF"/>
    <property type="match status" value="1"/>
</dbReference>
<dbReference type="Pfam" id="PF08281">
    <property type="entry name" value="Sigma70_r4_2"/>
    <property type="match status" value="1"/>
</dbReference>
<dbReference type="RefSeq" id="WP_163230200.1">
    <property type="nucleotide sequence ID" value="NZ_BMLD01000015.1"/>
</dbReference>
<dbReference type="PANTHER" id="PTHR43133:SF25">
    <property type="entry name" value="RNA POLYMERASE SIGMA FACTOR RFAY-RELATED"/>
    <property type="match status" value="1"/>
</dbReference>
<evidence type="ECO:0000256" key="3">
    <source>
        <dbReference type="ARBA" id="ARBA00023082"/>
    </source>
</evidence>
<accession>A0ABU1MU51</accession>
<dbReference type="InterPro" id="IPR013324">
    <property type="entry name" value="RNA_pol_sigma_r3/r4-like"/>
</dbReference>
<gene>
    <name evidence="7" type="ORF">J2800_000401</name>
</gene>
<dbReference type="SUPFAM" id="SSF88659">
    <property type="entry name" value="Sigma3 and sigma4 domains of RNA polymerase sigma factors"/>
    <property type="match status" value="1"/>
</dbReference>
<evidence type="ECO:0000256" key="1">
    <source>
        <dbReference type="ARBA" id="ARBA00010641"/>
    </source>
</evidence>
<reference evidence="7 8" key="1">
    <citation type="submission" date="2023-07" db="EMBL/GenBank/DDBJ databases">
        <title>Sorghum-associated microbial communities from plants grown in Nebraska, USA.</title>
        <authorList>
            <person name="Schachtman D."/>
        </authorList>
    </citation>
    <scope>NUCLEOTIDE SEQUENCE [LARGE SCALE GENOMIC DNA]</scope>
    <source>
        <strain evidence="7 8">DS2154</strain>
    </source>
</reference>
<sequence length="196" mass="21670">MTHQDSAKTIFERELVALIPHLRAFGRSLTGNASHGDDLAQDALAKALASRASYQPGTNMKAWTFMILRNVFYSEKRRSWRSCALDPEVAERTLVSVTNPTASLELDEMRRALDMLPPDQREALILVGAAGMSYEEVSEVTGAALGTIKSRVSRARDRLALIFAEGKITEDHQPAHAAMAAIFRRIDDYRTAPRAA</sequence>
<keyword evidence="3" id="KW-0731">Sigma factor</keyword>
<name>A0ABU1MU51_9CAUL</name>
<keyword evidence="8" id="KW-1185">Reference proteome</keyword>
<dbReference type="SUPFAM" id="SSF88946">
    <property type="entry name" value="Sigma2 domain of RNA polymerase sigma factors"/>
    <property type="match status" value="1"/>
</dbReference>
<dbReference type="Gene3D" id="1.10.10.10">
    <property type="entry name" value="Winged helix-like DNA-binding domain superfamily/Winged helix DNA-binding domain"/>
    <property type="match status" value="1"/>
</dbReference>
<dbReference type="InterPro" id="IPR036388">
    <property type="entry name" value="WH-like_DNA-bd_sf"/>
</dbReference>
<dbReference type="InterPro" id="IPR013325">
    <property type="entry name" value="RNA_pol_sigma_r2"/>
</dbReference>
<protein>
    <submittedName>
        <fullName evidence="7">RNA polymerase sigma-70 factor (ECF subfamily)</fullName>
    </submittedName>
</protein>
<dbReference type="InterPro" id="IPR014284">
    <property type="entry name" value="RNA_pol_sigma-70_dom"/>
</dbReference>
<evidence type="ECO:0000259" key="6">
    <source>
        <dbReference type="Pfam" id="PF22029"/>
    </source>
</evidence>